<dbReference type="EMBL" id="LGTO01000007">
    <property type="protein sequence ID" value="KNE20624.1"/>
    <property type="molecule type" value="Genomic_DNA"/>
</dbReference>
<evidence type="ECO:0000256" key="1">
    <source>
        <dbReference type="SAM" id="Phobius"/>
    </source>
</evidence>
<dbReference type="AlphaFoldDB" id="A0A0L0QPY4"/>
<evidence type="ECO:0000313" key="3">
    <source>
        <dbReference type="Proteomes" id="UP000036780"/>
    </source>
</evidence>
<sequence length="59" mass="6667">MNLLKVLKTSLAIIIMTDAIYMLRTDNFEFISYYTLLLSVFILVTGADECKEGRKGMGT</sequence>
<keyword evidence="1" id="KW-0812">Transmembrane</keyword>
<name>A0A0L0QPY4_VIRPA</name>
<keyword evidence="1" id="KW-1133">Transmembrane helix</keyword>
<reference evidence="3" key="1">
    <citation type="submission" date="2015-07" db="EMBL/GenBank/DDBJ databases">
        <title>Fjat-10053 dsm26.</title>
        <authorList>
            <person name="Liu B."/>
            <person name="Wang J."/>
            <person name="Zhu Y."/>
            <person name="Liu G."/>
            <person name="Chen Q."/>
            <person name="Chen Z."/>
            <person name="Lan J."/>
            <person name="Che J."/>
            <person name="Ge C."/>
            <person name="Shi H."/>
            <person name="Pan Z."/>
            <person name="Liu X."/>
        </authorList>
    </citation>
    <scope>NUCLEOTIDE SEQUENCE [LARGE SCALE GENOMIC DNA]</scope>
    <source>
        <strain evidence="3">DSM 26</strain>
    </source>
</reference>
<dbReference type="PATRIC" id="fig|1473.5.peg.2736"/>
<feature type="transmembrane region" description="Helical" evidence="1">
    <location>
        <begin position="30"/>
        <end position="47"/>
    </location>
</feature>
<organism evidence="2 3">
    <name type="scientific">Virgibacillus pantothenticus</name>
    <dbReference type="NCBI Taxonomy" id="1473"/>
    <lineage>
        <taxon>Bacteria</taxon>
        <taxon>Bacillati</taxon>
        <taxon>Bacillota</taxon>
        <taxon>Bacilli</taxon>
        <taxon>Bacillales</taxon>
        <taxon>Bacillaceae</taxon>
        <taxon>Virgibacillus</taxon>
    </lineage>
</organism>
<evidence type="ECO:0000313" key="2">
    <source>
        <dbReference type="EMBL" id="KNE20624.1"/>
    </source>
</evidence>
<protein>
    <submittedName>
        <fullName evidence="2">Uncharacterized protein</fullName>
    </submittedName>
</protein>
<keyword evidence="3" id="KW-1185">Reference proteome</keyword>
<accession>A0A0L0QPY4</accession>
<keyword evidence="1" id="KW-0472">Membrane</keyword>
<gene>
    <name evidence="2" type="ORF">AFK71_19950</name>
</gene>
<proteinExistence type="predicted"/>
<dbReference type="Proteomes" id="UP000036780">
    <property type="component" value="Unassembled WGS sequence"/>
</dbReference>
<comment type="caution">
    <text evidence="2">The sequence shown here is derived from an EMBL/GenBank/DDBJ whole genome shotgun (WGS) entry which is preliminary data.</text>
</comment>